<dbReference type="EMBL" id="JAQHRD010000007">
    <property type="protein sequence ID" value="KAJ6439043.1"/>
    <property type="molecule type" value="Genomic_DNA"/>
</dbReference>
<comment type="caution">
    <text evidence="1">The sequence shown here is derived from an EMBL/GenBank/DDBJ whole genome shotgun (WGS) entry which is preliminary data.</text>
</comment>
<dbReference type="Proteomes" id="UP001163105">
    <property type="component" value="Unassembled WGS sequence"/>
</dbReference>
<dbReference type="SUPFAM" id="SSF53756">
    <property type="entry name" value="UDP-Glycosyltransferase/glycogen phosphorylase"/>
    <property type="match status" value="1"/>
</dbReference>
<evidence type="ECO:0008006" key="3">
    <source>
        <dbReference type="Google" id="ProtNLM"/>
    </source>
</evidence>
<reference evidence="1" key="1">
    <citation type="submission" date="2023-01" db="EMBL/GenBank/DDBJ databases">
        <title>The growth and conidiation of Purpureocillium lavendulum are regulated by nitrogen source and histone H3K14 acetylation.</title>
        <authorList>
            <person name="Tang P."/>
            <person name="Han J."/>
            <person name="Zhang C."/>
            <person name="Tang P."/>
            <person name="Qi F."/>
            <person name="Zhang K."/>
            <person name="Liang L."/>
        </authorList>
    </citation>
    <scope>NUCLEOTIDE SEQUENCE</scope>
    <source>
        <strain evidence="1">YMF1.00683</strain>
    </source>
</reference>
<dbReference type="AlphaFoldDB" id="A0AB34FIQ2"/>
<sequence length="419" mass="46963">MYRVAFLTSAVFAAIAIFFSFVSTGRSRPSHVSGRNNTVLFLAGGASGLSNIHVAASYGLQEHAHHIELHFASFAGRQEYVSRISSMATRKFTAASPISWHELPSPDYLTAVYRHIGNISGMIFPPGLKGSQRLAAGMGFHLDPWEPDEYVRLYQHVRDLIIQLDPAVIVLDMSLRPALDATRDLNRNFVILSPNALVDTIAAGQPWGKSLWKYPATASGLAYPLEWKWIPLNIYLHVRFAIAYLVNQDEESRRAYYRSKGIQNHDHFLTIKDVPWITMTIPEAALPIAVPDGVTECGPVVLDVANVRDVNQELYDWLQRGPTILINLGSLMKYDESRAKIMAHTIQLLLQTTEVQVIWKFAKLGDYGDEFLRPLLRFKDNSRLRLSSWLEVEPAALLHSGQIVLSVHHGGANCFHEAI</sequence>
<proteinExistence type="predicted"/>
<accession>A0AB34FIQ2</accession>
<dbReference type="Gene3D" id="3.40.50.2000">
    <property type="entry name" value="Glycogen Phosphorylase B"/>
    <property type="match status" value="1"/>
</dbReference>
<gene>
    <name evidence="1" type="ORF">O9K51_08447</name>
</gene>
<name>A0AB34FIQ2_9HYPO</name>
<evidence type="ECO:0000313" key="1">
    <source>
        <dbReference type="EMBL" id="KAJ6439043.1"/>
    </source>
</evidence>
<protein>
    <recommendedName>
        <fullName evidence="3">UDP-glucoronosyl and UDP-glucosyl transferase family protein</fullName>
    </recommendedName>
</protein>
<evidence type="ECO:0000313" key="2">
    <source>
        <dbReference type="Proteomes" id="UP001163105"/>
    </source>
</evidence>
<keyword evidence="2" id="KW-1185">Reference proteome</keyword>
<organism evidence="1 2">
    <name type="scientific">Purpureocillium lavendulum</name>
    <dbReference type="NCBI Taxonomy" id="1247861"/>
    <lineage>
        <taxon>Eukaryota</taxon>
        <taxon>Fungi</taxon>
        <taxon>Dikarya</taxon>
        <taxon>Ascomycota</taxon>
        <taxon>Pezizomycotina</taxon>
        <taxon>Sordariomycetes</taxon>
        <taxon>Hypocreomycetidae</taxon>
        <taxon>Hypocreales</taxon>
        <taxon>Ophiocordycipitaceae</taxon>
        <taxon>Purpureocillium</taxon>
    </lineage>
</organism>